<organism evidence="2 4">
    <name type="scientific">Mus musculus</name>
    <name type="common">Mouse</name>
    <dbReference type="NCBI Taxonomy" id="10090"/>
    <lineage>
        <taxon>Eukaryota</taxon>
        <taxon>Metazoa</taxon>
        <taxon>Chordata</taxon>
        <taxon>Craniata</taxon>
        <taxon>Vertebrata</taxon>
        <taxon>Euteleostomi</taxon>
        <taxon>Mammalia</taxon>
        <taxon>Eutheria</taxon>
        <taxon>Euarchontoglires</taxon>
        <taxon>Glires</taxon>
        <taxon>Rodentia</taxon>
        <taxon>Myomorpha</taxon>
        <taxon>Muroidea</taxon>
        <taxon>Muridae</taxon>
        <taxon>Murinae</taxon>
        <taxon>Mus</taxon>
        <taxon>Mus</taxon>
    </lineage>
</organism>
<sequence length="58" mass="6533">MAYYMDTWAAAPAERPGMIASLSLSFKKAFAELFPQRRRGHSEGDYPPLRGSDAPYRP</sequence>
<name>E0CYZ7_MOUSE</name>
<evidence type="ECO:0000256" key="1">
    <source>
        <dbReference type="SAM" id="MobiDB-lite"/>
    </source>
</evidence>
<dbReference type="MGI" id="MGI:1933117">
    <property type="gene designation" value="Parp9"/>
</dbReference>
<dbReference type="ProteomicsDB" id="324906"/>
<evidence type="ECO:0000313" key="2">
    <source>
        <dbReference type="Ensembl" id="ENSMUSP00000123736.2"/>
    </source>
</evidence>
<gene>
    <name evidence="2 3" type="primary">Parp9</name>
</gene>
<evidence type="ECO:0007829" key="5">
    <source>
        <dbReference type="PubMed" id="19144319"/>
    </source>
</evidence>
<dbReference type="HOGENOM" id="CLU_2978538_0_0_1"/>
<reference evidence="2" key="5">
    <citation type="submission" date="2025-09" db="UniProtKB">
        <authorList>
            <consortium name="Ensembl"/>
        </authorList>
    </citation>
    <scope>IDENTIFICATION</scope>
    <source>
        <strain evidence="2">C57BL/6J</strain>
    </source>
</reference>
<reference evidence="2" key="4">
    <citation type="submission" date="2025-08" db="UniProtKB">
        <authorList>
            <consortium name="Ensembl"/>
        </authorList>
    </citation>
    <scope>IDENTIFICATION</scope>
    <source>
        <strain evidence="2">C57BL/6J</strain>
    </source>
</reference>
<reference evidence="5" key="1">
    <citation type="journal article" date="2009" name="Immunity">
        <title>The phagosomal proteome in interferon-gamma-activated macrophages.</title>
        <authorList>
            <person name="Trost M."/>
            <person name="English L."/>
            <person name="Lemieux S."/>
            <person name="Courcelles M."/>
            <person name="Desjardins M."/>
            <person name="Thibault P."/>
        </authorList>
    </citation>
    <scope>IDENTIFICATION BY MASS SPECTROMETRY [LARGE SCALE ANALYSIS]</scope>
</reference>
<dbReference type="SMR" id="E0CYZ7"/>
<dbReference type="GeneTree" id="ENSGT00940000158837"/>
<keyword evidence="4" id="KW-1185">Reference proteome</keyword>
<dbReference type="AlphaFoldDB" id="E0CYZ7"/>
<reference evidence="2 4" key="2">
    <citation type="journal article" date="2009" name="PLoS Biol.">
        <title>Lineage-specific biology revealed by a finished genome assembly of the mouse.</title>
        <authorList>
            <consortium name="Mouse Genome Sequencing Consortium"/>
            <person name="Church D.M."/>
            <person name="Goodstadt L."/>
            <person name="Hillier L.W."/>
            <person name="Zody M.C."/>
            <person name="Goldstein S."/>
            <person name="She X."/>
            <person name="Bult C.J."/>
            <person name="Agarwala R."/>
            <person name="Cherry J.L."/>
            <person name="DiCuccio M."/>
            <person name="Hlavina W."/>
            <person name="Kapustin Y."/>
            <person name="Meric P."/>
            <person name="Maglott D."/>
            <person name="Birtle Z."/>
            <person name="Marques A.C."/>
            <person name="Graves T."/>
            <person name="Zhou S."/>
            <person name="Teague B."/>
            <person name="Potamousis K."/>
            <person name="Churas C."/>
            <person name="Place M."/>
            <person name="Herschleb J."/>
            <person name="Runnheim R."/>
            <person name="Forrest D."/>
            <person name="Amos-Landgraf J."/>
            <person name="Schwartz D.C."/>
            <person name="Cheng Z."/>
            <person name="Lindblad-Toh K."/>
            <person name="Eichler E.E."/>
            <person name="Ponting C.P."/>
        </authorList>
    </citation>
    <scope>NUCLEOTIDE SEQUENCE [LARGE SCALE GENOMIC DNA]</scope>
    <source>
        <strain evidence="2 4">C57BL/6J</strain>
    </source>
</reference>
<feature type="region of interest" description="Disordered" evidence="1">
    <location>
        <begin position="37"/>
        <end position="58"/>
    </location>
</feature>
<accession>E0CYZ7</accession>
<protein>
    <submittedName>
        <fullName evidence="2">Poly (ADP-ribose) polymerase family, member 9</fullName>
    </submittedName>
</protein>
<dbReference type="ExpressionAtlas" id="E0CYZ7">
    <property type="expression patterns" value="baseline and differential"/>
</dbReference>
<reference evidence="2 4" key="3">
    <citation type="journal article" date="2011" name="PLoS Biol.">
        <title>Modernizing reference genome assemblies.</title>
        <authorList>
            <person name="Church D.M."/>
            <person name="Schneider V.A."/>
            <person name="Graves T."/>
            <person name="Auger K."/>
            <person name="Cunningham F."/>
            <person name="Bouk N."/>
            <person name="Chen H.C."/>
            <person name="Agarwala R."/>
            <person name="McLaren W.M."/>
            <person name="Ritchie G.R."/>
            <person name="Albracht D."/>
            <person name="Kremitzki M."/>
            <person name="Rock S."/>
            <person name="Kotkiewicz H."/>
            <person name="Kremitzki C."/>
            <person name="Wollam A."/>
            <person name="Trani L."/>
            <person name="Fulton L."/>
            <person name="Fulton R."/>
            <person name="Matthews L."/>
            <person name="Whitehead S."/>
            <person name="Chow W."/>
            <person name="Torrance J."/>
            <person name="Dunn M."/>
            <person name="Harden G."/>
            <person name="Threadgold G."/>
            <person name="Wood J."/>
            <person name="Collins J."/>
            <person name="Heath P."/>
            <person name="Griffiths G."/>
            <person name="Pelan S."/>
            <person name="Grafham D."/>
            <person name="Eichler E.E."/>
            <person name="Weinstock G."/>
            <person name="Mardis E.R."/>
            <person name="Wilson R.K."/>
            <person name="Howe K."/>
            <person name="Flicek P."/>
            <person name="Hubbard T."/>
        </authorList>
    </citation>
    <scope>NUCLEOTIDE SEQUENCE [LARGE SCALE GENOMIC DNA]</scope>
    <source>
        <strain evidence="2 4">C57BL/6J</strain>
    </source>
</reference>
<dbReference type="Ensembl" id="ENSMUST00000122870.2">
    <property type="protein sequence ID" value="ENSMUSP00000123736.2"/>
    <property type="gene ID" value="ENSMUSG00000022906.16"/>
</dbReference>
<dbReference type="Antibodypedia" id="32910">
    <property type="antibodies" value="95 antibodies from 27 providers"/>
</dbReference>
<dbReference type="VEuPathDB" id="HostDB:ENSMUSG00000022906"/>
<proteinExistence type="evidence at protein level"/>
<evidence type="ECO:0000313" key="4">
    <source>
        <dbReference type="Proteomes" id="UP000000589"/>
    </source>
</evidence>
<dbReference type="AGR" id="MGI:1933117"/>
<evidence type="ECO:0000313" key="3">
    <source>
        <dbReference type="MGI" id="MGI:1933117"/>
    </source>
</evidence>
<dbReference type="Proteomes" id="UP000000589">
    <property type="component" value="Chromosome 16"/>
</dbReference>
<dbReference type="Bgee" id="ENSMUSG00000022906">
    <property type="expression patterns" value="Expressed in small intestine Peyer's patch and 207 other cell types or tissues"/>
</dbReference>